<dbReference type="NCBIfam" id="NF033546">
    <property type="entry name" value="transpos_IS21"/>
    <property type="match status" value="1"/>
</dbReference>
<organism evidence="2 3">
    <name type="scientific">Rheinheimera baltica</name>
    <dbReference type="NCBI Taxonomy" id="67576"/>
    <lineage>
        <taxon>Bacteria</taxon>
        <taxon>Pseudomonadati</taxon>
        <taxon>Pseudomonadota</taxon>
        <taxon>Gammaproteobacteria</taxon>
        <taxon>Chromatiales</taxon>
        <taxon>Chromatiaceae</taxon>
        <taxon>Rheinheimera</taxon>
    </lineage>
</organism>
<comment type="caution">
    <text evidence="2">The sequence shown here is derived from an EMBL/GenBank/DDBJ whole genome shotgun (WGS) entry which is preliminary data.</text>
</comment>
<proteinExistence type="predicted"/>
<feature type="domain" description="Integrase catalytic" evidence="1">
    <location>
        <begin position="115"/>
        <end position="312"/>
    </location>
</feature>
<keyword evidence="3" id="KW-1185">Reference proteome</keyword>
<dbReference type="EMBL" id="JAPJDZ010000012">
    <property type="protein sequence ID" value="MDP5135701.1"/>
    <property type="molecule type" value="Genomic_DNA"/>
</dbReference>
<dbReference type="Gene3D" id="3.30.420.10">
    <property type="entry name" value="Ribonuclease H-like superfamily/Ribonuclease H"/>
    <property type="match status" value="1"/>
</dbReference>
<dbReference type="InterPro" id="IPR036397">
    <property type="entry name" value="RNaseH_sf"/>
</dbReference>
<evidence type="ECO:0000259" key="1">
    <source>
        <dbReference type="PROSITE" id="PS50994"/>
    </source>
</evidence>
<evidence type="ECO:0000313" key="3">
    <source>
        <dbReference type="Proteomes" id="UP001231109"/>
    </source>
</evidence>
<sequence>MPGQHITHRQEELYMQHRQQGMTQQIAAVKSAISTRTARRIEQSNTVPRAKPDRDWRTREDPLEAAWETELVVLLNAKPELTPITLLEHLQEHYPNQYDQRVLRTLQRRVKQYKALHGPEKDVIFRQQAAIGLQGFSDFTHPDSPITIKQQPFAHLLYQFRLAYSGWRSITVVQGGESYSALSGGLQRALMQAGGCPVEHRTDSLSAARNNKQNVWTDAYQDLCEHYNMTPTRNNLGQSHENGVVECANSSFKRRLAQHLTLRGHHDFDSIADYQTFIDKVVDKLNQRSRDRFIEERQVLQSLPEHSAVDYQLLTRSSTTEVRRVLYSVPSRLIGERVQIRLYLDKLMLYVGLQAALTLARIYPKPGESGTRCINYKHIIRSLAAKPQALRYSQLRDDILPDDNYRQLWLLVDQGMAQREACKWIVTVLWLAYEYDSQQELGESLLQEAQSSRFASIKTIQERFFTPQQTPTVKGGQHSLQSYDELLSSLKSQTTPTEEVLF</sequence>
<dbReference type="PROSITE" id="PS50994">
    <property type="entry name" value="INTEGRASE"/>
    <property type="match status" value="1"/>
</dbReference>
<protein>
    <submittedName>
        <fullName evidence="2">IS21 family transposase</fullName>
    </submittedName>
</protein>
<evidence type="ECO:0000313" key="2">
    <source>
        <dbReference type="EMBL" id="MDP5135701.1"/>
    </source>
</evidence>
<dbReference type="SUPFAM" id="SSF53098">
    <property type="entry name" value="Ribonuclease H-like"/>
    <property type="match status" value="1"/>
</dbReference>
<gene>
    <name evidence="2" type="primary">istA</name>
    <name evidence="2" type="ORF">ORJ04_07045</name>
</gene>
<dbReference type="PANTHER" id="PTHR35004">
    <property type="entry name" value="TRANSPOSASE RV3428C-RELATED"/>
    <property type="match status" value="1"/>
</dbReference>
<dbReference type="InterPro" id="IPR012337">
    <property type="entry name" value="RNaseH-like_sf"/>
</dbReference>
<reference evidence="2 3" key="1">
    <citation type="submission" date="2022-11" db="EMBL/GenBank/DDBJ databases">
        <title>Viruses from the air-sea interface of a natural surface slick.</title>
        <authorList>
            <person name="Rahlff J."/>
            <person name="Holmfeldt K."/>
        </authorList>
    </citation>
    <scope>NUCLEOTIDE SEQUENCE [LARGE SCALE GENOMIC DNA]</scope>
    <source>
        <strain evidence="2 3">SMS4</strain>
    </source>
</reference>
<dbReference type="RefSeq" id="WP_305974794.1">
    <property type="nucleotide sequence ID" value="NZ_JAPJDZ010000012.1"/>
</dbReference>
<dbReference type="PANTHER" id="PTHR35004:SF7">
    <property type="entry name" value="INTEGRASE PROTEIN"/>
    <property type="match status" value="1"/>
</dbReference>
<dbReference type="InterPro" id="IPR001584">
    <property type="entry name" value="Integrase_cat-core"/>
</dbReference>
<accession>A0ABT9HX38</accession>
<dbReference type="Proteomes" id="UP001231109">
    <property type="component" value="Unassembled WGS sequence"/>
</dbReference>
<name>A0ABT9HX38_9GAMM</name>